<keyword evidence="2" id="KW-1185">Reference proteome</keyword>
<organism evidence="1 2">
    <name type="scientific">Sporothrix eucalyptigena</name>
    <dbReference type="NCBI Taxonomy" id="1812306"/>
    <lineage>
        <taxon>Eukaryota</taxon>
        <taxon>Fungi</taxon>
        <taxon>Dikarya</taxon>
        <taxon>Ascomycota</taxon>
        <taxon>Pezizomycotina</taxon>
        <taxon>Sordariomycetes</taxon>
        <taxon>Sordariomycetidae</taxon>
        <taxon>Ophiostomatales</taxon>
        <taxon>Ophiostomataceae</taxon>
        <taxon>Sporothrix</taxon>
    </lineage>
</organism>
<name>A0ABP0D2H2_9PEZI</name>
<accession>A0ABP0D2H2</accession>
<comment type="caution">
    <text evidence="1">The sequence shown here is derived from an EMBL/GenBank/DDBJ whole genome shotgun (WGS) entry which is preliminary data.</text>
</comment>
<proteinExistence type="predicted"/>
<dbReference type="Proteomes" id="UP001642482">
    <property type="component" value="Unassembled WGS sequence"/>
</dbReference>
<evidence type="ECO:0000313" key="2">
    <source>
        <dbReference type="Proteomes" id="UP001642482"/>
    </source>
</evidence>
<sequence>MASPIPVCSYGNNSETAQGVRARLLPEYDVAHICVSLDAAEAELPAICSGDLSTNPSSGLGSNAGLSVSERKIPRAIIFGGGVPAEEVDRITKAVQARAPSVKPIHVKRDEMLAAGVTGPDPETITKLLKARLAEI</sequence>
<gene>
    <name evidence="1" type="ORF">SEUCBS140593_010035</name>
</gene>
<protein>
    <recommendedName>
        <fullName evidence="3">Phosphoribosylanthranilate isomerase</fullName>
    </recommendedName>
</protein>
<evidence type="ECO:0000313" key="1">
    <source>
        <dbReference type="EMBL" id="CAK7237614.1"/>
    </source>
</evidence>
<dbReference type="EMBL" id="CAWUHD010000185">
    <property type="protein sequence ID" value="CAK7237614.1"/>
    <property type="molecule type" value="Genomic_DNA"/>
</dbReference>
<reference evidence="1 2" key="1">
    <citation type="submission" date="2024-01" db="EMBL/GenBank/DDBJ databases">
        <authorList>
            <person name="Allen C."/>
            <person name="Tagirdzhanova G."/>
        </authorList>
    </citation>
    <scope>NUCLEOTIDE SEQUENCE [LARGE SCALE GENOMIC DNA]</scope>
</reference>
<evidence type="ECO:0008006" key="3">
    <source>
        <dbReference type="Google" id="ProtNLM"/>
    </source>
</evidence>